<dbReference type="Proteomes" id="UP001314263">
    <property type="component" value="Unassembled WGS sequence"/>
</dbReference>
<keyword evidence="3" id="KW-0813">Transport</keyword>
<comment type="caution">
    <text evidence="12">The sequence shown here is derived from an EMBL/GenBank/DDBJ whole genome shotgun (WGS) entry which is preliminary data.</text>
</comment>
<name>A0AAV1IJY1_9CHLO</name>
<feature type="transmembrane region" description="Helical" evidence="11">
    <location>
        <begin position="304"/>
        <end position="323"/>
    </location>
</feature>
<keyword evidence="7 11" id="KW-1133">Transmembrane helix</keyword>
<dbReference type="Gene3D" id="1.20.58.340">
    <property type="entry name" value="Magnesium transport protein CorA, transmembrane region"/>
    <property type="match status" value="2"/>
</dbReference>
<feature type="region of interest" description="Disordered" evidence="10">
    <location>
        <begin position="119"/>
        <end position="180"/>
    </location>
</feature>
<evidence type="ECO:0000256" key="3">
    <source>
        <dbReference type="ARBA" id="ARBA00022448"/>
    </source>
</evidence>
<organism evidence="12 13">
    <name type="scientific">Coccomyxa viridis</name>
    <dbReference type="NCBI Taxonomy" id="1274662"/>
    <lineage>
        <taxon>Eukaryota</taxon>
        <taxon>Viridiplantae</taxon>
        <taxon>Chlorophyta</taxon>
        <taxon>core chlorophytes</taxon>
        <taxon>Trebouxiophyceae</taxon>
        <taxon>Trebouxiophyceae incertae sedis</taxon>
        <taxon>Coccomyxaceae</taxon>
        <taxon>Coccomyxa</taxon>
    </lineage>
</organism>
<dbReference type="GO" id="GO:0015095">
    <property type="term" value="F:magnesium ion transmembrane transporter activity"/>
    <property type="evidence" value="ECO:0007669"/>
    <property type="project" value="TreeGrafter"/>
</dbReference>
<evidence type="ECO:0000256" key="2">
    <source>
        <dbReference type="ARBA" id="ARBA00007535"/>
    </source>
</evidence>
<accession>A0AAV1IJY1</accession>
<keyword evidence="5" id="KW-0460">Magnesium</keyword>
<feature type="compositionally biased region" description="Low complexity" evidence="10">
    <location>
        <begin position="134"/>
        <end position="145"/>
    </location>
</feature>
<evidence type="ECO:0000256" key="4">
    <source>
        <dbReference type="ARBA" id="ARBA00022692"/>
    </source>
</evidence>
<evidence type="ECO:0000256" key="5">
    <source>
        <dbReference type="ARBA" id="ARBA00022842"/>
    </source>
</evidence>
<evidence type="ECO:0000256" key="11">
    <source>
        <dbReference type="SAM" id="Phobius"/>
    </source>
</evidence>
<dbReference type="PANTHER" id="PTHR13890:SF0">
    <property type="entry name" value="MAGNESIUM TRANSPORTER MRS2 HOMOLOG, MITOCHONDRIAL"/>
    <property type="match status" value="1"/>
</dbReference>
<feature type="transmembrane region" description="Helical" evidence="11">
    <location>
        <begin position="343"/>
        <end position="364"/>
    </location>
</feature>
<sequence length="375" mass="40416">MDETLLSAEISLPYELLALEASLAAHTKALEGETADLEAQAKPSLEHLLLSVTRRELKNLRTYKGSVNRLLERVSKLKQISSAMSRPEEAPAQVLATDASEAYADAASMLTPDEALHSIHEEPDDGAPSLGTEALRSAGRRPSAARPEDVQHGSSRGPSFMQPAAGIDRQNAQPSLPSGLSTAASLTSLRAAALTQALRSRTLQSMLSTSSRRGGSFLRQLSMPEHGAAAADADAAGLETVMWTRELAKRLLLPRADLEGLEALLDTYFMLADSLLSRLKALHERIDATEAHVTLDLDHRRNQIVSFNLVVSIATISITWVSMTASVFGQNLYFNIAETDIGVWHAATWPSVCVAVTILASLLLHARRKGLLFAA</sequence>
<dbReference type="AlphaFoldDB" id="A0AAV1IJY1"/>
<evidence type="ECO:0000256" key="6">
    <source>
        <dbReference type="ARBA" id="ARBA00022946"/>
    </source>
</evidence>
<reference evidence="12 13" key="1">
    <citation type="submission" date="2023-10" db="EMBL/GenBank/DDBJ databases">
        <authorList>
            <person name="Maclean D."/>
            <person name="Macfadyen A."/>
        </authorList>
    </citation>
    <scope>NUCLEOTIDE SEQUENCE [LARGE SCALE GENOMIC DNA]</scope>
</reference>
<evidence type="ECO:0000313" key="13">
    <source>
        <dbReference type="Proteomes" id="UP001314263"/>
    </source>
</evidence>
<proteinExistence type="inferred from homology"/>
<dbReference type="EMBL" id="CAUYUE010000016">
    <property type="protein sequence ID" value="CAK0786982.1"/>
    <property type="molecule type" value="Genomic_DNA"/>
</dbReference>
<protein>
    <recommendedName>
        <fullName evidence="14">Magnesium transporter</fullName>
    </recommendedName>
</protein>
<dbReference type="PANTHER" id="PTHR13890">
    <property type="entry name" value="RNA SPLICING PROTEIN MRS2, MITOCHONDRIAL"/>
    <property type="match status" value="1"/>
</dbReference>
<evidence type="ECO:0000256" key="8">
    <source>
        <dbReference type="ARBA" id="ARBA00023065"/>
    </source>
</evidence>
<comment type="similarity">
    <text evidence="2">Belongs to the CorA metal ion transporter (MIT) (TC 1.A.35.5) family.</text>
</comment>
<dbReference type="GO" id="GO:0016020">
    <property type="term" value="C:membrane"/>
    <property type="evidence" value="ECO:0007669"/>
    <property type="project" value="UniProtKB-SubCell"/>
</dbReference>
<evidence type="ECO:0000256" key="10">
    <source>
        <dbReference type="SAM" id="MobiDB-lite"/>
    </source>
</evidence>
<evidence type="ECO:0000256" key="1">
    <source>
        <dbReference type="ARBA" id="ARBA00004141"/>
    </source>
</evidence>
<evidence type="ECO:0000256" key="9">
    <source>
        <dbReference type="ARBA" id="ARBA00023136"/>
    </source>
</evidence>
<gene>
    <name evidence="12" type="ORF">CVIRNUC_010198</name>
</gene>
<keyword evidence="4 11" id="KW-0812">Transmembrane</keyword>
<keyword evidence="9 11" id="KW-0472">Membrane</keyword>
<keyword evidence="6" id="KW-0809">Transit peptide</keyword>
<keyword evidence="8" id="KW-0406">Ion transport</keyword>
<evidence type="ECO:0000256" key="7">
    <source>
        <dbReference type="ARBA" id="ARBA00022989"/>
    </source>
</evidence>
<keyword evidence="13" id="KW-1185">Reference proteome</keyword>
<dbReference type="InterPro" id="IPR039204">
    <property type="entry name" value="MRS2-like"/>
</dbReference>
<evidence type="ECO:0000313" key="12">
    <source>
        <dbReference type="EMBL" id="CAK0786982.1"/>
    </source>
</evidence>
<feature type="compositionally biased region" description="Polar residues" evidence="10">
    <location>
        <begin position="170"/>
        <end position="179"/>
    </location>
</feature>
<comment type="subcellular location">
    <subcellularLocation>
        <location evidence="1">Membrane</location>
        <topology evidence="1">Multi-pass membrane protein</topology>
    </subcellularLocation>
</comment>
<evidence type="ECO:0008006" key="14">
    <source>
        <dbReference type="Google" id="ProtNLM"/>
    </source>
</evidence>